<organism evidence="3 4">
    <name type="scientific">Thecamonas trahens ATCC 50062</name>
    <dbReference type="NCBI Taxonomy" id="461836"/>
    <lineage>
        <taxon>Eukaryota</taxon>
        <taxon>Apusozoa</taxon>
        <taxon>Apusomonadida</taxon>
        <taxon>Apusomonadidae</taxon>
        <taxon>Thecamonas</taxon>
    </lineage>
</organism>
<feature type="region of interest" description="Disordered" evidence="1">
    <location>
        <begin position="1"/>
        <end position="40"/>
    </location>
</feature>
<dbReference type="EMBL" id="GL349491">
    <property type="protein sequence ID" value="KNC54520.1"/>
    <property type="molecule type" value="Genomic_DNA"/>
</dbReference>
<evidence type="ECO:0000313" key="4">
    <source>
        <dbReference type="Proteomes" id="UP000054408"/>
    </source>
</evidence>
<reference evidence="3 4" key="1">
    <citation type="submission" date="2010-05" db="EMBL/GenBank/DDBJ databases">
        <title>The Genome Sequence of Thecamonas trahens ATCC 50062.</title>
        <authorList>
            <consortium name="The Broad Institute Genome Sequencing Platform"/>
            <person name="Russ C."/>
            <person name="Cuomo C."/>
            <person name="Shea T."/>
            <person name="Young S.K."/>
            <person name="Zeng Q."/>
            <person name="Koehrsen M."/>
            <person name="Haas B."/>
            <person name="Borodovsky M."/>
            <person name="Guigo R."/>
            <person name="Alvarado L."/>
            <person name="Berlin A."/>
            <person name="Bochicchio J."/>
            <person name="Borenstein D."/>
            <person name="Chapman S."/>
            <person name="Chen Z."/>
            <person name="Freedman E."/>
            <person name="Gellesch M."/>
            <person name="Goldberg J."/>
            <person name="Griggs A."/>
            <person name="Gujja S."/>
            <person name="Heilman E."/>
            <person name="Heiman D."/>
            <person name="Hepburn T."/>
            <person name="Howarth C."/>
            <person name="Jen D."/>
            <person name="Larson L."/>
            <person name="Mehta T."/>
            <person name="Park D."/>
            <person name="Pearson M."/>
            <person name="Roberts A."/>
            <person name="Saif S."/>
            <person name="Shenoy N."/>
            <person name="Sisk P."/>
            <person name="Stolte C."/>
            <person name="Sykes S."/>
            <person name="Thomson T."/>
            <person name="Walk T."/>
            <person name="White J."/>
            <person name="Yandava C."/>
            <person name="Burger G."/>
            <person name="Gray M.W."/>
            <person name="Holland P.W.H."/>
            <person name="King N."/>
            <person name="Lang F.B.F."/>
            <person name="Roger A.J."/>
            <person name="Ruiz-Trillo I."/>
            <person name="Lander E."/>
            <person name="Nusbaum C."/>
        </authorList>
    </citation>
    <scope>NUCLEOTIDE SEQUENCE [LARGE SCALE GENOMIC DNA]</scope>
    <source>
        <strain evidence="3 4">ATCC 50062</strain>
    </source>
</reference>
<dbReference type="Proteomes" id="UP000054408">
    <property type="component" value="Unassembled WGS sequence"/>
</dbReference>
<protein>
    <recommendedName>
        <fullName evidence="5">TRP C-terminal domain-containing protein</fullName>
    </recommendedName>
</protein>
<sequence>MLPRGDRFWSQPGYWNADDDTPPSRCPVASDCPGYTASGPSVPPGSNAGVDDGSSGSSGFGSSANHASCVDGRTGFGCTACAEDYHISATGICIACESAAGRMIFIILLLIFCLIAALVLACASRRTAGLFVSFIMAIQLVALVLRYFLTLTADASSAAARAIRWSGIILFDPEVFAAGCTQRWSGPYFVYLYIILVVIVAIMLLIGMLIAIVRHARLANRPATDDLEISVPIWVLGDSELSVTGSISASTSLLFRQDTSTTTLARQDTAGSAIVRYNSSDSNPGTPRSNPGTPRSNPGTPRSNPGTPRSNPGTPRSRSRPSLSSSSSRSASESDTMVSMWSVDMPNTVSRRSWIGYALAFMASLFYTPVTYRTLAGLGCSTFDDGISRLDHEIATKCYDGSHWFAAVFLFWPIVVVYVAGLPLATLVRGIGVYRTGRAIASKLPADAMRYNIFLVRGAFRFLFTGYFTSYSCAGAVPFFLVLAISAVAAMVKDNLSLEVIATALTTSIALGLTAWTAISRWRAAASAVSAVAIILVILIVTVNDASPAAVSISVIALVLAVLIAIRIAYSRTSQTESSRPQSDPATYDSAHPHGRPAAR</sequence>
<feature type="region of interest" description="Disordered" evidence="1">
    <location>
        <begin position="576"/>
        <end position="600"/>
    </location>
</feature>
<feature type="transmembrane region" description="Helical" evidence="2">
    <location>
        <begin position="404"/>
        <end position="428"/>
    </location>
</feature>
<feature type="transmembrane region" description="Helical" evidence="2">
    <location>
        <begin position="354"/>
        <end position="372"/>
    </location>
</feature>
<dbReference type="RefSeq" id="XP_013753537.1">
    <property type="nucleotide sequence ID" value="XM_013898083.1"/>
</dbReference>
<proteinExistence type="predicted"/>
<feature type="compositionally biased region" description="Polar residues" evidence="1">
    <location>
        <begin position="576"/>
        <end position="585"/>
    </location>
</feature>
<dbReference type="AlphaFoldDB" id="A0A0L0DQH5"/>
<feature type="transmembrane region" description="Helical" evidence="2">
    <location>
        <begin position="498"/>
        <end position="517"/>
    </location>
</feature>
<feature type="transmembrane region" description="Helical" evidence="2">
    <location>
        <begin position="130"/>
        <end position="149"/>
    </location>
</feature>
<feature type="compositionally biased region" description="Low complexity" evidence="1">
    <location>
        <begin position="308"/>
        <end position="331"/>
    </location>
</feature>
<keyword evidence="2" id="KW-1133">Transmembrane helix</keyword>
<feature type="region of interest" description="Disordered" evidence="1">
    <location>
        <begin position="275"/>
        <end position="331"/>
    </location>
</feature>
<feature type="transmembrane region" description="Helical" evidence="2">
    <location>
        <begin position="524"/>
        <end position="543"/>
    </location>
</feature>
<evidence type="ECO:0000256" key="2">
    <source>
        <dbReference type="SAM" id="Phobius"/>
    </source>
</evidence>
<feature type="transmembrane region" description="Helical" evidence="2">
    <location>
        <begin position="459"/>
        <end position="492"/>
    </location>
</feature>
<dbReference type="GeneID" id="25568602"/>
<keyword evidence="2" id="KW-0472">Membrane</keyword>
<name>A0A0L0DQH5_THETB</name>
<keyword evidence="2" id="KW-0812">Transmembrane</keyword>
<keyword evidence="4" id="KW-1185">Reference proteome</keyword>
<evidence type="ECO:0008006" key="5">
    <source>
        <dbReference type="Google" id="ProtNLM"/>
    </source>
</evidence>
<accession>A0A0L0DQH5</accession>
<evidence type="ECO:0000313" key="3">
    <source>
        <dbReference type="EMBL" id="KNC54520.1"/>
    </source>
</evidence>
<evidence type="ECO:0000256" key="1">
    <source>
        <dbReference type="SAM" id="MobiDB-lite"/>
    </source>
</evidence>
<feature type="transmembrane region" description="Helical" evidence="2">
    <location>
        <begin position="103"/>
        <end position="123"/>
    </location>
</feature>
<feature type="transmembrane region" description="Helical" evidence="2">
    <location>
        <begin position="549"/>
        <end position="570"/>
    </location>
</feature>
<feature type="transmembrane region" description="Helical" evidence="2">
    <location>
        <begin position="191"/>
        <end position="213"/>
    </location>
</feature>
<gene>
    <name evidence="3" type="ORF">AMSG_10366</name>
</gene>
<feature type="compositionally biased region" description="Polar residues" evidence="1">
    <location>
        <begin position="277"/>
        <end position="307"/>
    </location>
</feature>